<dbReference type="RefSeq" id="WP_197008015.1">
    <property type="nucleotide sequence ID" value="NZ_BONS01000013.1"/>
</dbReference>
<feature type="transmembrane region" description="Helical" evidence="9">
    <location>
        <begin position="40"/>
        <end position="58"/>
    </location>
</feature>
<keyword evidence="9" id="KW-1133">Transmembrane helix</keyword>
<dbReference type="Gene3D" id="1.20.5.1930">
    <property type="match status" value="1"/>
</dbReference>
<dbReference type="Pfam" id="PF07730">
    <property type="entry name" value="HisKA_3"/>
    <property type="match status" value="1"/>
</dbReference>
<accession>A0A8J7GPR0</accession>
<dbReference type="InterPro" id="IPR036890">
    <property type="entry name" value="HATPase_C_sf"/>
</dbReference>
<evidence type="ECO:0000256" key="4">
    <source>
        <dbReference type="ARBA" id="ARBA00022679"/>
    </source>
</evidence>
<dbReference type="Proteomes" id="UP000622552">
    <property type="component" value="Unassembled WGS sequence"/>
</dbReference>
<evidence type="ECO:0000259" key="10">
    <source>
        <dbReference type="Pfam" id="PF02518"/>
    </source>
</evidence>
<dbReference type="GO" id="GO:0005524">
    <property type="term" value="F:ATP binding"/>
    <property type="evidence" value="ECO:0007669"/>
    <property type="project" value="UniProtKB-KW"/>
</dbReference>
<feature type="transmembrane region" description="Helical" evidence="9">
    <location>
        <begin position="148"/>
        <end position="166"/>
    </location>
</feature>
<dbReference type="AlphaFoldDB" id="A0A8J7GPR0"/>
<organism evidence="13 14">
    <name type="scientific">Longispora fulva</name>
    <dbReference type="NCBI Taxonomy" id="619741"/>
    <lineage>
        <taxon>Bacteria</taxon>
        <taxon>Bacillati</taxon>
        <taxon>Actinomycetota</taxon>
        <taxon>Actinomycetes</taxon>
        <taxon>Micromonosporales</taxon>
        <taxon>Micromonosporaceae</taxon>
        <taxon>Longispora</taxon>
    </lineage>
</organism>
<evidence type="ECO:0000259" key="11">
    <source>
        <dbReference type="Pfam" id="PF07730"/>
    </source>
</evidence>
<comment type="caution">
    <text evidence="13">The sequence shown here is derived from an EMBL/GenBank/DDBJ whole genome shotgun (WGS) entry which is preliminary data.</text>
</comment>
<dbReference type="Gene3D" id="3.30.565.10">
    <property type="entry name" value="Histidine kinase-like ATPase, C-terminal domain"/>
    <property type="match status" value="1"/>
</dbReference>
<dbReference type="EC" id="2.7.13.3" evidence="2"/>
<keyword evidence="5" id="KW-0547">Nucleotide-binding</keyword>
<keyword evidence="9" id="KW-0812">Transmembrane</keyword>
<dbReference type="PANTHER" id="PTHR24421">
    <property type="entry name" value="NITRATE/NITRITE SENSOR PROTEIN NARX-RELATED"/>
    <property type="match status" value="1"/>
</dbReference>
<feature type="domain" description="DUF7134" evidence="12">
    <location>
        <begin position="3"/>
        <end position="173"/>
    </location>
</feature>
<feature type="transmembrane region" description="Helical" evidence="9">
    <location>
        <begin position="115"/>
        <end position="136"/>
    </location>
</feature>
<dbReference type="GO" id="GO:0000155">
    <property type="term" value="F:phosphorelay sensor kinase activity"/>
    <property type="evidence" value="ECO:0007669"/>
    <property type="project" value="InterPro"/>
</dbReference>
<dbReference type="InterPro" id="IPR055558">
    <property type="entry name" value="DUF7134"/>
</dbReference>
<reference evidence="13" key="1">
    <citation type="submission" date="2020-11" db="EMBL/GenBank/DDBJ databases">
        <title>Sequencing the genomes of 1000 actinobacteria strains.</title>
        <authorList>
            <person name="Klenk H.-P."/>
        </authorList>
    </citation>
    <scope>NUCLEOTIDE SEQUENCE</scope>
    <source>
        <strain evidence="13">DSM 45356</strain>
    </source>
</reference>
<name>A0A8J7GPR0_9ACTN</name>
<keyword evidence="7" id="KW-0067">ATP-binding</keyword>
<sequence>MTVYGWVRARPVLADVLLAAALAAVLLPLSVVILTASPGPWSPVLVVAVGVVHAAIALRRTLPFLSFALVSAGIAVPTLVPASALPPEALFLPSAVVFPIALGSYCSYGRWPARPLALAVGVVGAVMLTVRCALVSPMHVPGLPDTVAWVFFLGFLLAVVFAPWSYSALRGTRLAYVAALEDRAARAEAEREERARRAVLDERTRIARDMHDVVAHSLAVIVTQAQGGQFAPDRAPAVLETIAETGRQALADMRGLLGVLRTDDSLDGFGPQPALGDVDDLLHRVRAAGLAVELVETGTRGPLAPTAELAGFRLIQEALTNTMKHAGAAARATVRLTWGSEALAVDVTDDGTGKTSGDVAGHGLLGMRERLSVVGGTLSAGPAPGGGFQVLAVLPYRQGASA</sequence>
<dbReference type="InterPro" id="IPR050482">
    <property type="entry name" value="Sensor_HK_TwoCompSys"/>
</dbReference>
<evidence type="ECO:0000256" key="7">
    <source>
        <dbReference type="ARBA" id="ARBA00022840"/>
    </source>
</evidence>
<keyword evidence="8" id="KW-0902">Two-component regulatory system</keyword>
<gene>
    <name evidence="13" type="ORF">IW245_007819</name>
</gene>
<dbReference type="EMBL" id="JADOUF010000001">
    <property type="protein sequence ID" value="MBG6141625.1"/>
    <property type="molecule type" value="Genomic_DNA"/>
</dbReference>
<evidence type="ECO:0000259" key="12">
    <source>
        <dbReference type="Pfam" id="PF23539"/>
    </source>
</evidence>
<keyword evidence="3" id="KW-0597">Phosphoprotein</keyword>
<evidence type="ECO:0000256" key="5">
    <source>
        <dbReference type="ARBA" id="ARBA00022741"/>
    </source>
</evidence>
<evidence type="ECO:0000256" key="8">
    <source>
        <dbReference type="ARBA" id="ARBA00023012"/>
    </source>
</evidence>
<protein>
    <recommendedName>
        <fullName evidence="2">histidine kinase</fullName>
        <ecNumber evidence="2">2.7.13.3</ecNumber>
    </recommendedName>
</protein>
<feature type="transmembrane region" description="Helical" evidence="9">
    <location>
        <begin position="12"/>
        <end position="34"/>
    </location>
</feature>
<dbReference type="CDD" id="cd16917">
    <property type="entry name" value="HATPase_UhpB-NarQ-NarX-like"/>
    <property type="match status" value="1"/>
</dbReference>
<evidence type="ECO:0000256" key="6">
    <source>
        <dbReference type="ARBA" id="ARBA00022777"/>
    </source>
</evidence>
<keyword evidence="4" id="KW-0808">Transferase</keyword>
<evidence type="ECO:0000313" key="13">
    <source>
        <dbReference type="EMBL" id="MBG6141625.1"/>
    </source>
</evidence>
<dbReference type="SUPFAM" id="SSF55874">
    <property type="entry name" value="ATPase domain of HSP90 chaperone/DNA topoisomerase II/histidine kinase"/>
    <property type="match status" value="1"/>
</dbReference>
<feature type="transmembrane region" description="Helical" evidence="9">
    <location>
        <begin position="90"/>
        <end position="108"/>
    </location>
</feature>
<dbReference type="GO" id="GO:0016020">
    <property type="term" value="C:membrane"/>
    <property type="evidence" value="ECO:0007669"/>
    <property type="project" value="InterPro"/>
</dbReference>
<dbReference type="PANTHER" id="PTHR24421:SF10">
    <property type="entry name" value="NITRATE_NITRITE SENSOR PROTEIN NARQ"/>
    <property type="match status" value="1"/>
</dbReference>
<dbReference type="Pfam" id="PF02518">
    <property type="entry name" value="HATPase_c"/>
    <property type="match status" value="1"/>
</dbReference>
<evidence type="ECO:0000256" key="2">
    <source>
        <dbReference type="ARBA" id="ARBA00012438"/>
    </source>
</evidence>
<evidence type="ECO:0000256" key="3">
    <source>
        <dbReference type="ARBA" id="ARBA00022553"/>
    </source>
</evidence>
<evidence type="ECO:0000313" key="14">
    <source>
        <dbReference type="Proteomes" id="UP000622552"/>
    </source>
</evidence>
<keyword evidence="6 13" id="KW-0418">Kinase</keyword>
<feature type="domain" description="Signal transduction histidine kinase subgroup 3 dimerisation and phosphoacceptor" evidence="11">
    <location>
        <begin position="202"/>
        <end position="264"/>
    </location>
</feature>
<dbReference type="GO" id="GO:0046983">
    <property type="term" value="F:protein dimerization activity"/>
    <property type="evidence" value="ECO:0007669"/>
    <property type="project" value="InterPro"/>
</dbReference>
<comment type="catalytic activity">
    <reaction evidence="1">
        <text>ATP + protein L-histidine = ADP + protein N-phospho-L-histidine.</text>
        <dbReference type="EC" id="2.7.13.3"/>
    </reaction>
</comment>
<feature type="domain" description="Histidine kinase/HSP90-like ATPase" evidence="10">
    <location>
        <begin position="313"/>
        <end position="397"/>
    </location>
</feature>
<dbReference type="InterPro" id="IPR003594">
    <property type="entry name" value="HATPase_dom"/>
</dbReference>
<feature type="transmembrane region" description="Helical" evidence="9">
    <location>
        <begin position="65"/>
        <end position="84"/>
    </location>
</feature>
<keyword evidence="9" id="KW-0472">Membrane</keyword>
<evidence type="ECO:0000256" key="9">
    <source>
        <dbReference type="SAM" id="Phobius"/>
    </source>
</evidence>
<evidence type="ECO:0000256" key="1">
    <source>
        <dbReference type="ARBA" id="ARBA00000085"/>
    </source>
</evidence>
<keyword evidence="14" id="KW-1185">Reference proteome</keyword>
<dbReference type="InterPro" id="IPR011712">
    <property type="entry name" value="Sig_transdc_His_kin_sub3_dim/P"/>
</dbReference>
<dbReference type="Pfam" id="PF23539">
    <property type="entry name" value="DUF7134"/>
    <property type="match status" value="1"/>
</dbReference>
<proteinExistence type="predicted"/>